<evidence type="ECO:0000256" key="7">
    <source>
        <dbReference type="HAMAP-Rule" id="MF_00258"/>
    </source>
</evidence>
<organism evidence="8 11">
    <name type="scientific">Helicobacter muridarum</name>
    <dbReference type="NCBI Taxonomy" id="216"/>
    <lineage>
        <taxon>Bacteria</taxon>
        <taxon>Pseudomonadati</taxon>
        <taxon>Campylobacterota</taxon>
        <taxon>Epsilonproteobacteria</taxon>
        <taxon>Campylobacterales</taxon>
        <taxon>Helicobacteraceae</taxon>
        <taxon>Helicobacter</taxon>
    </lineage>
</organism>
<dbReference type="EMBL" id="JRPD02000010">
    <property type="protein sequence ID" value="TLE00143.1"/>
    <property type="molecule type" value="Genomic_DNA"/>
</dbReference>
<comment type="catalytic activity">
    <reaction evidence="1 7">
        <text>L-glutamate = D-glutamate</text>
        <dbReference type="Rhea" id="RHEA:12813"/>
        <dbReference type="ChEBI" id="CHEBI:29985"/>
        <dbReference type="ChEBI" id="CHEBI:29986"/>
        <dbReference type="EC" id="5.1.1.3"/>
    </reaction>
</comment>
<feature type="binding site" evidence="7">
    <location>
        <begin position="11"/>
        <end position="12"/>
    </location>
    <ligand>
        <name>substrate</name>
    </ligand>
</feature>
<dbReference type="InterPro" id="IPR004391">
    <property type="entry name" value="Glu_race"/>
</dbReference>
<keyword evidence="5 7" id="KW-0413">Isomerase</keyword>
<feature type="active site" description="Proton donor/acceptor" evidence="7">
    <location>
        <position position="74"/>
    </location>
</feature>
<dbReference type="HAMAP" id="MF_00258">
    <property type="entry name" value="Glu_racemase"/>
    <property type="match status" value="1"/>
</dbReference>
<dbReference type="GO" id="GO:0009252">
    <property type="term" value="P:peptidoglycan biosynthetic process"/>
    <property type="evidence" value="ECO:0007669"/>
    <property type="project" value="UniProtKB-UniRule"/>
</dbReference>
<evidence type="ECO:0000256" key="1">
    <source>
        <dbReference type="ARBA" id="ARBA00001602"/>
    </source>
</evidence>
<dbReference type="PANTHER" id="PTHR21198:SF2">
    <property type="entry name" value="GLUTAMATE RACEMASE"/>
    <property type="match status" value="1"/>
</dbReference>
<dbReference type="NCBIfam" id="TIGR00067">
    <property type="entry name" value="glut_race"/>
    <property type="match status" value="1"/>
</dbReference>
<proteinExistence type="inferred from homology"/>
<protein>
    <recommendedName>
        <fullName evidence="2 7">Glutamate racemase</fullName>
        <ecNumber evidence="2 7">5.1.1.3</ecNumber>
    </recommendedName>
</protein>
<comment type="function">
    <text evidence="7">Provides the (R)-glutamate required for cell wall biosynthesis.</text>
</comment>
<dbReference type="Pfam" id="PF01177">
    <property type="entry name" value="Asp_Glu_race"/>
    <property type="match status" value="1"/>
</dbReference>
<dbReference type="Proteomes" id="UP000255139">
    <property type="component" value="Unassembled WGS sequence"/>
</dbReference>
<evidence type="ECO:0000313" key="9">
    <source>
        <dbReference type="EMBL" id="TLE00143.1"/>
    </source>
</evidence>
<feature type="binding site" evidence="7">
    <location>
        <begin position="75"/>
        <end position="76"/>
    </location>
    <ligand>
        <name>substrate</name>
    </ligand>
</feature>
<feature type="binding site" evidence="7">
    <location>
        <begin position="185"/>
        <end position="186"/>
    </location>
    <ligand>
        <name>substrate</name>
    </ligand>
</feature>
<dbReference type="UniPathway" id="UPA00219"/>
<dbReference type="EC" id="5.1.1.3" evidence="2 7"/>
<dbReference type="OrthoDB" id="9801055at2"/>
<dbReference type="GO" id="GO:0008881">
    <property type="term" value="F:glutamate racemase activity"/>
    <property type="evidence" value="ECO:0007669"/>
    <property type="project" value="UniProtKB-UniRule"/>
</dbReference>
<dbReference type="Gene3D" id="3.40.50.1860">
    <property type="match status" value="2"/>
</dbReference>
<keyword evidence="4 7" id="KW-0573">Peptidoglycan synthesis</keyword>
<comment type="similarity">
    <text evidence="7">Belongs to the aspartate/glutamate racemases family.</text>
</comment>
<dbReference type="InterPro" id="IPR015942">
    <property type="entry name" value="Asp/Glu/hydantoin_racemase"/>
</dbReference>
<dbReference type="InterPro" id="IPR018187">
    <property type="entry name" value="Asp/Glu_racemase_AS_1"/>
</dbReference>
<evidence type="ECO:0000256" key="6">
    <source>
        <dbReference type="ARBA" id="ARBA00023316"/>
    </source>
</evidence>
<gene>
    <name evidence="7 8" type="primary">murI</name>
    <name evidence="9" type="ORF">LS73_005475</name>
    <name evidence="8" type="ORF">NCTC12714_01869</name>
</gene>
<dbReference type="PROSITE" id="PS00924">
    <property type="entry name" value="ASP_GLU_RACEMASE_2"/>
    <property type="match status" value="1"/>
</dbReference>
<reference evidence="9 10" key="1">
    <citation type="journal article" date="2014" name="Genome Announc.">
        <title>Draft genome sequences of eight enterohepatic helicobacter species isolated from both laboratory and wild rodents.</title>
        <authorList>
            <person name="Sheh A."/>
            <person name="Shen Z."/>
            <person name="Fox J.G."/>
        </authorList>
    </citation>
    <scope>NUCLEOTIDE SEQUENCE [LARGE SCALE GENOMIC DNA]</scope>
    <source>
        <strain evidence="9 10">ST1</strain>
    </source>
</reference>
<dbReference type="InterPro" id="IPR033134">
    <property type="entry name" value="Asp/Glu_racemase_AS_2"/>
</dbReference>
<dbReference type="STRING" id="216.LS73_00565"/>
<feature type="binding site" evidence="7">
    <location>
        <begin position="43"/>
        <end position="44"/>
    </location>
    <ligand>
        <name>substrate</name>
    </ligand>
</feature>
<accession>A0A099U054</accession>
<keyword evidence="11" id="KW-1185">Reference proteome</keyword>
<dbReference type="PANTHER" id="PTHR21198">
    <property type="entry name" value="GLUTAMATE RACEMASE"/>
    <property type="match status" value="1"/>
</dbReference>
<evidence type="ECO:0000313" key="11">
    <source>
        <dbReference type="Proteomes" id="UP000255139"/>
    </source>
</evidence>
<evidence type="ECO:0000256" key="4">
    <source>
        <dbReference type="ARBA" id="ARBA00022984"/>
    </source>
</evidence>
<dbReference type="SUPFAM" id="SSF53681">
    <property type="entry name" value="Aspartate/glutamate racemase"/>
    <property type="match status" value="2"/>
</dbReference>
<dbReference type="AlphaFoldDB" id="A0A099U054"/>
<keyword evidence="3 7" id="KW-0133">Cell shape</keyword>
<evidence type="ECO:0000256" key="2">
    <source>
        <dbReference type="ARBA" id="ARBA00013090"/>
    </source>
</evidence>
<sequence length="263" mass="29265">MQIIKKIGVFDSGVGGLTVLKSLIEEIGFEHIVYYGDTARVPYGNKDTQTIIKFSLEALEFFEKCDIDLLVVACNTASAHALKAMQAQSKIPVIGVIESGINALVQKKIPKDSNILVIATQATVTSGNYERCLIDMGYNNITSIATNLFVSLVEERIFNGNVVNTVFKYYFPAELKPQVIILGCTHFPLLIDALRNHFGKETIFVHSGEAIATFLQQKFNIKPNNANLVEFFASDNTKKLKATAKEWLQEGSYKIFNINQTFL</sequence>
<comment type="pathway">
    <text evidence="7">Cell wall biogenesis; peptidoglycan biosynthesis.</text>
</comment>
<evidence type="ECO:0000256" key="3">
    <source>
        <dbReference type="ARBA" id="ARBA00022960"/>
    </source>
</evidence>
<dbReference type="PROSITE" id="PS00923">
    <property type="entry name" value="ASP_GLU_RACEMASE_1"/>
    <property type="match status" value="1"/>
</dbReference>
<dbReference type="InterPro" id="IPR001920">
    <property type="entry name" value="Asp/Glu_race"/>
</dbReference>
<name>A0A099U054_9HELI</name>
<dbReference type="GO" id="GO:0071555">
    <property type="term" value="P:cell wall organization"/>
    <property type="evidence" value="ECO:0007669"/>
    <property type="project" value="UniProtKB-KW"/>
</dbReference>
<evidence type="ECO:0000256" key="5">
    <source>
        <dbReference type="ARBA" id="ARBA00023235"/>
    </source>
</evidence>
<dbReference type="GO" id="GO:0008360">
    <property type="term" value="P:regulation of cell shape"/>
    <property type="evidence" value="ECO:0007669"/>
    <property type="project" value="UniProtKB-KW"/>
</dbReference>
<dbReference type="RefSeq" id="WP_034556702.1">
    <property type="nucleotide sequence ID" value="NZ_FZML01000027.1"/>
</dbReference>
<evidence type="ECO:0000313" key="8">
    <source>
        <dbReference type="EMBL" id="STQ87054.1"/>
    </source>
</evidence>
<dbReference type="EMBL" id="UGJE01000002">
    <property type="protein sequence ID" value="STQ87054.1"/>
    <property type="molecule type" value="Genomic_DNA"/>
</dbReference>
<keyword evidence="6 7" id="KW-0961">Cell wall biogenesis/degradation</keyword>
<feature type="active site" description="Proton donor/acceptor" evidence="7">
    <location>
        <position position="184"/>
    </location>
</feature>
<dbReference type="Proteomes" id="UP000029922">
    <property type="component" value="Unassembled WGS sequence"/>
</dbReference>
<evidence type="ECO:0000313" key="10">
    <source>
        <dbReference type="Proteomes" id="UP000029922"/>
    </source>
</evidence>
<reference evidence="8 11" key="2">
    <citation type="submission" date="2018-06" db="EMBL/GenBank/DDBJ databases">
        <authorList>
            <consortium name="Pathogen Informatics"/>
            <person name="Doyle S."/>
        </authorList>
    </citation>
    <scope>NUCLEOTIDE SEQUENCE [LARGE SCALE GENOMIC DNA]</scope>
    <source>
        <strain evidence="8 11">NCTC12714</strain>
    </source>
</reference>